<dbReference type="InterPro" id="IPR013783">
    <property type="entry name" value="Ig-like_fold"/>
</dbReference>
<evidence type="ECO:0000259" key="5">
    <source>
        <dbReference type="SMART" id="SM00642"/>
    </source>
</evidence>
<dbReference type="PANTHER" id="PTHR43002">
    <property type="entry name" value="GLYCOGEN DEBRANCHING ENZYME"/>
    <property type="match status" value="1"/>
</dbReference>
<evidence type="ECO:0000256" key="4">
    <source>
        <dbReference type="SAM" id="MobiDB-lite"/>
    </source>
</evidence>
<feature type="domain" description="Glycosyl hydrolase family 13 catalytic" evidence="5">
    <location>
        <begin position="154"/>
        <end position="564"/>
    </location>
</feature>
<dbReference type="CDD" id="cd02856">
    <property type="entry name" value="E_set_GDE_Isoamylase_N"/>
    <property type="match status" value="1"/>
</dbReference>
<dbReference type="Gene3D" id="2.60.40.1180">
    <property type="entry name" value="Golgi alpha-mannosidase II"/>
    <property type="match status" value="1"/>
</dbReference>
<organism evidence="6 7">
    <name type="scientific">Bifidobacterium pseudolongum subsp. pseudolongum</name>
    <dbReference type="NCBI Taxonomy" id="31954"/>
    <lineage>
        <taxon>Bacteria</taxon>
        <taxon>Bacillati</taxon>
        <taxon>Actinomycetota</taxon>
        <taxon>Actinomycetes</taxon>
        <taxon>Bifidobacteriales</taxon>
        <taxon>Bifidobacteriaceae</taxon>
        <taxon>Bifidobacterium</taxon>
    </lineage>
</organism>
<evidence type="ECO:0000256" key="3">
    <source>
        <dbReference type="ARBA" id="ARBA00023295"/>
    </source>
</evidence>
<feature type="compositionally biased region" description="Basic and acidic residues" evidence="4">
    <location>
        <begin position="462"/>
        <end position="476"/>
    </location>
</feature>
<dbReference type="InterPro" id="IPR004193">
    <property type="entry name" value="Glyco_hydro_13_N"/>
</dbReference>
<dbReference type="Proteomes" id="UP000294221">
    <property type="component" value="Unassembled WGS sequence"/>
</dbReference>
<dbReference type="InterPro" id="IPR017853">
    <property type="entry name" value="GH"/>
</dbReference>
<keyword evidence="3" id="KW-0326">Glycosidase</keyword>
<sequence length="706" mass="80737">MYPLGASYDGAGVNFALFSRMAEKVELCLFDEQDNETRVELTEQNSYVWHIYLPGIQPGQRYGYRVYGPYNPANGQWCNPNKLLLDPYAKAIEGNIDGDESLYSYWFNDSDNPNNMNDLDSADHTMKSAVINPFFDWGNDQHPFIPYSDSVIYEAHVRGMTNLNKDVPPEIRGTYAGLAHPSVIEYLKKLGITAIELMPIHQFVNDPFLQEKGLNNYWGYNTIGFFAPHNAYSSQGQRGEQVNEFRAMVKEFHAAGIEVILDVVYNHTAEGNHMGPTLSFKGIDNQAYYRLVDDDQMHYFDTTGTGNSLLMRSPQTLQLITDSLRYWVQEMHVDGFRFDLAATLARQFQEVDKLSAFFDIVQQDPIISRVKLIAEPWDLGSGGYQVGGFPPNWSEWNGHFRDCVRDFWRSQPSTLPEFASRIMGSSDLYQHNGRKPVASVNFVTAHDGFTLNDLVSYNNKHNEANGEGNRDGESHNRSWNCGVEGPTTIRDVNELRHRQMRNMFSTLLLSQGIPMICGGDEVARTQLGNNNGYCQDNEISWTHWNLKDYQKDMLEFVSKLVHLRLEHPVLHRRRFFTGRDANMAADALPQVEWFDHNGNIMDLAAWSNTHAFSIMVFLNGSDIPEPDWYGNTMVDNDFILIFNAHYEPIMFTLPDEQYGRKWKLIVDTHNPKGPELNYEAGFAITAQSRSFMLLMSDEKKGRHSGN</sequence>
<dbReference type="SMART" id="SM00642">
    <property type="entry name" value="Aamy"/>
    <property type="match status" value="1"/>
</dbReference>
<gene>
    <name evidence="6" type="ORF">PG2054B_1006</name>
</gene>
<reference evidence="6 7" key="1">
    <citation type="submission" date="2018-12" db="EMBL/GenBank/DDBJ databases">
        <title>Unveiling genomic diversity among members of the Bifidobacterium pseudolongum species, a widely distributed gut commensal of the animal kingdom.</title>
        <authorList>
            <person name="Lugli G.A."/>
            <person name="Duranti S."/>
            <person name="Albert K."/>
            <person name="Mancabelli L."/>
            <person name="Napoli S."/>
            <person name="Viappiani A."/>
            <person name="Anzalone R."/>
            <person name="Longhi G."/>
            <person name="Milani C."/>
            <person name="Turroni F."/>
            <person name="Alessandri G."/>
            <person name="Sela D.A."/>
            <person name="Van Sinderen D."/>
            <person name="Ventura M."/>
        </authorList>
    </citation>
    <scope>NUCLEOTIDE SEQUENCE [LARGE SCALE GENOMIC DNA]</scope>
    <source>
        <strain evidence="6 7">2054B</strain>
    </source>
</reference>
<dbReference type="InterPro" id="IPR011837">
    <property type="entry name" value="Glycogen_debranch_GlgX"/>
</dbReference>
<evidence type="ECO:0000256" key="1">
    <source>
        <dbReference type="ARBA" id="ARBA00008061"/>
    </source>
</evidence>
<evidence type="ECO:0000256" key="2">
    <source>
        <dbReference type="ARBA" id="ARBA00022801"/>
    </source>
</evidence>
<protein>
    <submittedName>
        <fullName evidence="6">Glycogen debranching protein</fullName>
    </submittedName>
</protein>
<keyword evidence="2" id="KW-0378">Hydrolase</keyword>
<dbReference type="Gene3D" id="3.20.20.80">
    <property type="entry name" value="Glycosidases"/>
    <property type="match status" value="1"/>
</dbReference>
<dbReference type="InterPro" id="IPR014756">
    <property type="entry name" value="Ig_E-set"/>
</dbReference>
<dbReference type="InterPro" id="IPR044505">
    <property type="entry name" value="GlgX_Isoamylase_N_E_set"/>
</dbReference>
<dbReference type="Pfam" id="PF02922">
    <property type="entry name" value="CBM_48"/>
    <property type="match status" value="1"/>
</dbReference>
<dbReference type="InterPro" id="IPR013780">
    <property type="entry name" value="Glyco_hydro_b"/>
</dbReference>
<dbReference type="CDD" id="cd11326">
    <property type="entry name" value="AmyAc_Glg_debranch"/>
    <property type="match status" value="1"/>
</dbReference>
<dbReference type="EMBL" id="RYUN01000007">
    <property type="protein sequence ID" value="RYQ20552.1"/>
    <property type="molecule type" value="Genomic_DNA"/>
</dbReference>
<dbReference type="NCBIfam" id="TIGR02100">
    <property type="entry name" value="glgX_debranch"/>
    <property type="match status" value="1"/>
</dbReference>
<name>A0A4Q5A8H9_9BIFI</name>
<dbReference type="GO" id="GO:0005980">
    <property type="term" value="P:glycogen catabolic process"/>
    <property type="evidence" value="ECO:0007669"/>
    <property type="project" value="InterPro"/>
</dbReference>
<dbReference type="SUPFAM" id="SSF51011">
    <property type="entry name" value="Glycosyl hydrolase domain"/>
    <property type="match status" value="1"/>
</dbReference>
<dbReference type="SUPFAM" id="SSF81296">
    <property type="entry name" value="E set domains"/>
    <property type="match status" value="1"/>
</dbReference>
<dbReference type="SUPFAM" id="SSF51445">
    <property type="entry name" value="(Trans)glycosidases"/>
    <property type="match status" value="1"/>
</dbReference>
<dbReference type="Gene3D" id="2.60.40.10">
    <property type="entry name" value="Immunoglobulins"/>
    <property type="match status" value="1"/>
</dbReference>
<evidence type="ECO:0000313" key="6">
    <source>
        <dbReference type="EMBL" id="RYQ20552.1"/>
    </source>
</evidence>
<dbReference type="GO" id="GO:0004135">
    <property type="term" value="F:amylo-alpha-1,6-glucosidase activity"/>
    <property type="evidence" value="ECO:0007669"/>
    <property type="project" value="InterPro"/>
</dbReference>
<evidence type="ECO:0000313" key="7">
    <source>
        <dbReference type="Proteomes" id="UP000294221"/>
    </source>
</evidence>
<proteinExistence type="inferred from homology"/>
<dbReference type="InterPro" id="IPR006047">
    <property type="entry name" value="GH13_cat_dom"/>
</dbReference>
<comment type="caution">
    <text evidence="6">The sequence shown here is derived from an EMBL/GenBank/DDBJ whole genome shotgun (WGS) entry which is preliminary data.</text>
</comment>
<comment type="similarity">
    <text evidence="1">Belongs to the glycosyl hydrolase 13 family.</text>
</comment>
<dbReference type="Pfam" id="PF00128">
    <property type="entry name" value="Alpha-amylase"/>
    <property type="match status" value="1"/>
</dbReference>
<feature type="region of interest" description="Disordered" evidence="4">
    <location>
        <begin position="462"/>
        <end position="482"/>
    </location>
</feature>
<accession>A0A4Q5A8H9</accession>
<dbReference type="AlphaFoldDB" id="A0A4Q5A8H9"/>